<evidence type="ECO:0000313" key="2">
    <source>
        <dbReference type="EMBL" id="KAJ7627291.1"/>
    </source>
</evidence>
<accession>A0AAD7FJH1</accession>
<gene>
    <name evidence="2" type="ORF">FB45DRAFT_1004782</name>
</gene>
<evidence type="ECO:0000256" key="1">
    <source>
        <dbReference type="SAM" id="MobiDB-lite"/>
    </source>
</evidence>
<protein>
    <submittedName>
        <fullName evidence="2">Uncharacterized protein</fullName>
    </submittedName>
</protein>
<proteinExistence type="predicted"/>
<organism evidence="2 3">
    <name type="scientific">Roridomyces roridus</name>
    <dbReference type="NCBI Taxonomy" id="1738132"/>
    <lineage>
        <taxon>Eukaryota</taxon>
        <taxon>Fungi</taxon>
        <taxon>Dikarya</taxon>
        <taxon>Basidiomycota</taxon>
        <taxon>Agaricomycotina</taxon>
        <taxon>Agaricomycetes</taxon>
        <taxon>Agaricomycetidae</taxon>
        <taxon>Agaricales</taxon>
        <taxon>Marasmiineae</taxon>
        <taxon>Mycenaceae</taxon>
        <taxon>Roridomyces</taxon>
    </lineage>
</organism>
<sequence>MSISSVLILLDADPQAPLRSTRVYYKTYPNDSRFIKPTRYLDEAPAVRYIEHNDGGTVITLRHYEQKTSSTRVKLHGSAGKVHELTELLCTSTALVPSPTTRDHDKINILRLEHLIPGPIMDSGVINRDAGFGTAGGRALAAFLTQRIYNRVRWISNFRLPPIDMENFKLGDLERPGQDTEIQLGDNGKVVERLRKGTELRMRSAVMGNDAQSGFSEAISVALRTQARTTDAKTTFFDLFQIERFPFLIRKTRPNERYAAIPPRGSPVKHEPVPKNSSTRSRERGSRSKDTARGPVTCIQPKYLSKHLSPTAFSKTCLDYFSPVVRTALRNVRRCGRHPQASPNPTIEPHPRKPTWISSPDPGIGGRIQWEDNGPWRNRLPPDQVRGCPQAVSKKKSDSQSLPSNPDDLQGQPGLGRATPREMMGEEILSQLSLAFLGRLQPREDA</sequence>
<feature type="region of interest" description="Disordered" evidence="1">
    <location>
        <begin position="335"/>
        <end position="425"/>
    </location>
</feature>
<feature type="region of interest" description="Disordered" evidence="1">
    <location>
        <begin position="258"/>
        <end position="296"/>
    </location>
</feature>
<name>A0AAD7FJH1_9AGAR</name>
<feature type="compositionally biased region" description="Basic and acidic residues" evidence="1">
    <location>
        <begin position="280"/>
        <end position="292"/>
    </location>
</feature>
<dbReference type="EMBL" id="JARKIF010000011">
    <property type="protein sequence ID" value="KAJ7627291.1"/>
    <property type="molecule type" value="Genomic_DNA"/>
</dbReference>
<dbReference type="AlphaFoldDB" id="A0AAD7FJH1"/>
<comment type="caution">
    <text evidence="2">The sequence shown here is derived from an EMBL/GenBank/DDBJ whole genome shotgun (WGS) entry which is preliminary data.</text>
</comment>
<reference evidence="2" key="1">
    <citation type="submission" date="2023-03" db="EMBL/GenBank/DDBJ databases">
        <title>Massive genome expansion in bonnet fungi (Mycena s.s.) driven by repeated elements and novel gene families across ecological guilds.</title>
        <authorList>
            <consortium name="Lawrence Berkeley National Laboratory"/>
            <person name="Harder C.B."/>
            <person name="Miyauchi S."/>
            <person name="Viragh M."/>
            <person name="Kuo A."/>
            <person name="Thoen E."/>
            <person name="Andreopoulos B."/>
            <person name="Lu D."/>
            <person name="Skrede I."/>
            <person name="Drula E."/>
            <person name="Henrissat B."/>
            <person name="Morin E."/>
            <person name="Kohler A."/>
            <person name="Barry K."/>
            <person name="LaButti K."/>
            <person name="Morin E."/>
            <person name="Salamov A."/>
            <person name="Lipzen A."/>
            <person name="Mereny Z."/>
            <person name="Hegedus B."/>
            <person name="Baldrian P."/>
            <person name="Stursova M."/>
            <person name="Weitz H."/>
            <person name="Taylor A."/>
            <person name="Grigoriev I.V."/>
            <person name="Nagy L.G."/>
            <person name="Martin F."/>
            <person name="Kauserud H."/>
        </authorList>
    </citation>
    <scope>NUCLEOTIDE SEQUENCE</scope>
    <source>
        <strain evidence="2">9284</strain>
    </source>
</reference>
<dbReference type="Proteomes" id="UP001221142">
    <property type="component" value="Unassembled WGS sequence"/>
</dbReference>
<keyword evidence="3" id="KW-1185">Reference proteome</keyword>
<evidence type="ECO:0000313" key="3">
    <source>
        <dbReference type="Proteomes" id="UP001221142"/>
    </source>
</evidence>